<evidence type="ECO:0000256" key="1">
    <source>
        <dbReference type="SAM" id="Phobius"/>
    </source>
</evidence>
<dbReference type="AlphaFoldDB" id="A0A6H1ZC34"/>
<reference evidence="2" key="1">
    <citation type="submission" date="2020-03" db="EMBL/GenBank/DDBJ databases">
        <title>The deep terrestrial virosphere.</title>
        <authorList>
            <person name="Holmfeldt K."/>
            <person name="Nilsson E."/>
            <person name="Simone D."/>
            <person name="Lopez-Fernandez M."/>
            <person name="Wu X."/>
            <person name="de Brujin I."/>
            <person name="Lundin D."/>
            <person name="Andersson A."/>
            <person name="Bertilsson S."/>
            <person name="Dopson M."/>
        </authorList>
    </citation>
    <scope>NUCLEOTIDE SEQUENCE</scope>
    <source>
        <strain evidence="2">TM448A00170</strain>
        <strain evidence="3">TM448B00479</strain>
    </source>
</reference>
<sequence>MLRGIMSWIKRVRWLNYLIIWIAFCLLSAWFIDWWNEPCYVIAGKAEVASPEIKRAIYKMGPRYAYKLDDGKLYVNKGDKKWLRLRY</sequence>
<gene>
    <name evidence="2" type="ORF">TM448A00170_0028</name>
    <name evidence="3" type="ORF">TM448B00479_0014</name>
</gene>
<dbReference type="EMBL" id="MT143983">
    <property type="protein sequence ID" value="QJA44937.1"/>
    <property type="molecule type" value="Genomic_DNA"/>
</dbReference>
<feature type="transmembrane region" description="Helical" evidence="1">
    <location>
        <begin position="12"/>
        <end position="32"/>
    </location>
</feature>
<evidence type="ECO:0000313" key="3">
    <source>
        <dbReference type="EMBL" id="QJH95605.1"/>
    </source>
</evidence>
<keyword evidence="1" id="KW-0812">Transmembrane</keyword>
<keyword evidence="1" id="KW-0472">Membrane</keyword>
<organism evidence="2">
    <name type="scientific">viral metagenome</name>
    <dbReference type="NCBI Taxonomy" id="1070528"/>
    <lineage>
        <taxon>unclassified sequences</taxon>
        <taxon>metagenomes</taxon>
        <taxon>organismal metagenomes</taxon>
    </lineage>
</organism>
<evidence type="ECO:0000313" key="2">
    <source>
        <dbReference type="EMBL" id="QJA44937.1"/>
    </source>
</evidence>
<accession>A0A6H1ZC34</accession>
<keyword evidence="1" id="KW-1133">Transmembrane helix</keyword>
<proteinExistence type="predicted"/>
<protein>
    <submittedName>
        <fullName evidence="2">Uncharacterized protein</fullName>
    </submittedName>
</protein>
<name>A0A6H1ZC34_9ZZZZ</name>
<dbReference type="EMBL" id="MT144624">
    <property type="protein sequence ID" value="QJH95605.1"/>
    <property type="molecule type" value="Genomic_DNA"/>
</dbReference>